<dbReference type="OrthoDB" id="122637at2759"/>
<sequence>MLALEKAISELNVTLPIIGYCTSETIADGAKFLLNTPSQHALSEYVRHSGISLQDFMELFRYQTMEDYRPNKNLIPSVLDKVCKGYNHLTQLQQMAHEKVEVRLRIHRHVNYSAHQTMDPHQDSTKEYSLGTRRLTQRIRTNDSRPIVSDVSSINDRTDRDIITRPDYSQCNAVATEILRVKERYPALKVLVMAGDVASAFRNVSIHSNSVYVVGLGLTS</sequence>
<dbReference type="AlphaFoldDB" id="A0A225VTD3"/>
<dbReference type="EMBL" id="NBNE01003212">
    <property type="protein sequence ID" value="OWZ08269.1"/>
    <property type="molecule type" value="Genomic_DNA"/>
</dbReference>
<proteinExistence type="predicted"/>
<evidence type="ECO:0000313" key="2">
    <source>
        <dbReference type="Proteomes" id="UP000198211"/>
    </source>
</evidence>
<gene>
    <name evidence="1" type="ORF">PHMEG_00019216</name>
</gene>
<comment type="caution">
    <text evidence="1">The sequence shown here is derived from an EMBL/GenBank/DDBJ whole genome shotgun (WGS) entry which is preliminary data.</text>
</comment>
<organism evidence="1 2">
    <name type="scientific">Phytophthora megakarya</name>
    <dbReference type="NCBI Taxonomy" id="4795"/>
    <lineage>
        <taxon>Eukaryota</taxon>
        <taxon>Sar</taxon>
        <taxon>Stramenopiles</taxon>
        <taxon>Oomycota</taxon>
        <taxon>Peronosporomycetes</taxon>
        <taxon>Peronosporales</taxon>
        <taxon>Peronosporaceae</taxon>
        <taxon>Phytophthora</taxon>
    </lineage>
</organism>
<name>A0A225VTD3_9STRA</name>
<evidence type="ECO:0000313" key="1">
    <source>
        <dbReference type="EMBL" id="OWZ08269.1"/>
    </source>
</evidence>
<keyword evidence="2" id="KW-1185">Reference proteome</keyword>
<reference evidence="2" key="1">
    <citation type="submission" date="2017-03" db="EMBL/GenBank/DDBJ databases">
        <title>Phytopthora megakarya and P. palmivora, two closely related causual agents of cacao black pod achieved similar genome size and gene model numbers by different mechanisms.</title>
        <authorList>
            <person name="Ali S."/>
            <person name="Shao J."/>
            <person name="Larry D.J."/>
            <person name="Kronmiller B."/>
            <person name="Shen D."/>
            <person name="Strem M.D."/>
            <person name="Melnick R.L."/>
            <person name="Guiltinan M.J."/>
            <person name="Tyler B.M."/>
            <person name="Meinhardt L.W."/>
            <person name="Bailey B.A."/>
        </authorList>
    </citation>
    <scope>NUCLEOTIDE SEQUENCE [LARGE SCALE GENOMIC DNA]</scope>
    <source>
        <strain evidence="2">zdho120</strain>
    </source>
</reference>
<dbReference type="Proteomes" id="UP000198211">
    <property type="component" value="Unassembled WGS sequence"/>
</dbReference>
<accession>A0A225VTD3</accession>
<protein>
    <submittedName>
        <fullName evidence="1">Secreted protein</fullName>
    </submittedName>
</protein>